<dbReference type="InterPro" id="IPR000719">
    <property type="entry name" value="Prot_kinase_dom"/>
</dbReference>
<dbReference type="VEuPathDB" id="FungiDB:BD410DRAFT_843821"/>
<keyword evidence="2" id="KW-0808">Transferase</keyword>
<dbReference type="InterPro" id="IPR059179">
    <property type="entry name" value="MLKL-like_MCAfunc"/>
</dbReference>
<dbReference type="GO" id="GO:0005524">
    <property type="term" value="F:ATP binding"/>
    <property type="evidence" value="ECO:0007669"/>
    <property type="project" value="InterPro"/>
</dbReference>
<accession>A0A4Y7PPT8</accession>
<dbReference type="GO" id="GO:0004674">
    <property type="term" value="F:protein serine/threonine kinase activity"/>
    <property type="evidence" value="ECO:0007669"/>
    <property type="project" value="TreeGrafter"/>
</dbReference>
<feature type="domain" description="Protein kinase" evidence="1">
    <location>
        <begin position="246"/>
        <end position="492"/>
    </location>
</feature>
<keyword evidence="3" id="KW-1185">Reference proteome</keyword>
<sequence length="515" mass="58046">MPIFKELSVASQGAANLLQWSGKTVQAVVSVPMLDTGLALIDNIVKACKQIPVQRRRVRSLLEKCDTLRKTLEHAALDGTLLQDETEVVVEILTKASAGVLKIPTYSLLKRLLLYQDIADQLNEFSDEIRDILMTFNVVAHVSTHATLREVEKSTSNQFDVVKEQLKEQKELFEEQRQLLRGVLQDKESQAKLREDRVLAASVSAVGEADMYLLRQSPGEIDPEASTLLQKMALPQGIAILTGQITSDFNRYGMGIYTNVYIGDFQGKPVSLKGPKASSRFRRAIRRFSREVTVWSQLKHPNILPLIGLIYDEDVGVCIVSPWQKNGDLVLYLEHFPDSHRFKLLLGAARAIEFLHRNEIAHGNIKGRNILVSDEGEALVCDFKMAQLLTVESSSTTGARMESDIYSFAMTILEAVTMADPYPGLSENEIWEGLLVSNLRPSRPASSKYIDHWLSDELWVSMQECWRQKPRTRPNIDVVVKTMLEAAEMPEIRDLMAFELLRFITTVLLKQLVIP</sequence>
<dbReference type="Proteomes" id="UP000294933">
    <property type="component" value="Unassembled WGS sequence"/>
</dbReference>
<dbReference type="PROSITE" id="PS50011">
    <property type="entry name" value="PROTEIN_KINASE_DOM"/>
    <property type="match status" value="1"/>
</dbReference>
<evidence type="ECO:0000313" key="2">
    <source>
        <dbReference type="EMBL" id="TDL17195.1"/>
    </source>
</evidence>
<dbReference type="GO" id="GO:0007166">
    <property type="term" value="P:cell surface receptor signaling pathway"/>
    <property type="evidence" value="ECO:0007669"/>
    <property type="project" value="InterPro"/>
</dbReference>
<dbReference type="InterPro" id="IPR011009">
    <property type="entry name" value="Kinase-like_dom_sf"/>
</dbReference>
<dbReference type="Pfam" id="PF07714">
    <property type="entry name" value="PK_Tyr_Ser-Thr"/>
    <property type="match status" value="1"/>
</dbReference>
<reference evidence="2 3" key="1">
    <citation type="submission" date="2018-06" db="EMBL/GenBank/DDBJ databases">
        <title>A transcriptomic atlas of mushroom development highlights an independent origin of complex multicellularity.</title>
        <authorList>
            <consortium name="DOE Joint Genome Institute"/>
            <person name="Krizsan K."/>
            <person name="Almasi E."/>
            <person name="Merenyi Z."/>
            <person name="Sahu N."/>
            <person name="Viragh M."/>
            <person name="Koszo T."/>
            <person name="Mondo S."/>
            <person name="Kiss B."/>
            <person name="Balint B."/>
            <person name="Kues U."/>
            <person name="Barry K."/>
            <person name="Hegedus J.C."/>
            <person name="Henrissat B."/>
            <person name="Johnson J."/>
            <person name="Lipzen A."/>
            <person name="Ohm R."/>
            <person name="Nagy I."/>
            <person name="Pangilinan J."/>
            <person name="Yan J."/>
            <person name="Xiong Y."/>
            <person name="Grigoriev I.V."/>
            <person name="Hibbett D.S."/>
            <person name="Nagy L.G."/>
        </authorList>
    </citation>
    <scope>NUCLEOTIDE SEQUENCE [LARGE SCALE GENOMIC DNA]</scope>
    <source>
        <strain evidence="2 3">SZMC22713</strain>
    </source>
</reference>
<dbReference type="Gene3D" id="1.20.930.20">
    <property type="entry name" value="Adaptor protein Cbl, N-terminal domain"/>
    <property type="match status" value="1"/>
</dbReference>
<proteinExistence type="predicted"/>
<dbReference type="PANTHER" id="PTHR44329">
    <property type="entry name" value="SERINE/THREONINE-PROTEIN KINASE TNNI3K-RELATED"/>
    <property type="match status" value="1"/>
</dbReference>
<dbReference type="CDD" id="cd21037">
    <property type="entry name" value="MLKL_NTD"/>
    <property type="match status" value="1"/>
</dbReference>
<name>A0A4Y7PPT8_9AGAM</name>
<dbReference type="EMBL" id="ML170226">
    <property type="protein sequence ID" value="TDL17195.1"/>
    <property type="molecule type" value="Genomic_DNA"/>
</dbReference>
<dbReference type="OrthoDB" id="1668230at2759"/>
<dbReference type="InterPro" id="IPR051681">
    <property type="entry name" value="Ser/Thr_Kinases-Pseudokinases"/>
</dbReference>
<dbReference type="AlphaFoldDB" id="A0A4Y7PPT8"/>
<gene>
    <name evidence="2" type="ORF">BD410DRAFT_843821</name>
</gene>
<protein>
    <submittedName>
        <fullName evidence="2">Kinase-like protein</fullName>
    </submittedName>
</protein>
<dbReference type="SUPFAM" id="SSF56112">
    <property type="entry name" value="Protein kinase-like (PK-like)"/>
    <property type="match status" value="1"/>
</dbReference>
<evidence type="ECO:0000313" key="3">
    <source>
        <dbReference type="Proteomes" id="UP000294933"/>
    </source>
</evidence>
<dbReference type="Gene3D" id="1.10.510.10">
    <property type="entry name" value="Transferase(Phosphotransferase) domain 1"/>
    <property type="match status" value="1"/>
</dbReference>
<keyword evidence="2" id="KW-0418">Kinase</keyword>
<dbReference type="STRING" id="50990.A0A4Y7PPT8"/>
<dbReference type="InterPro" id="IPR036537">
    <property type="entry name" value="Adaptor_Cbl_N_dom_sf"/>
</dbReference>
<dbReference type="InterPro" id="IPR001245">
    <property type="entry name" value="Ser-Thr/Tyr_kinase_cat_dom"/>
</dbReference>
<evidence type="ECO:0000259" key="1">
    <source>
        <dbReference type="PROSITE" id="PS50011"/>
    </source>
</evidence>
<organism evidence="2 3">
    <name type="scientific">Rickenella mellea</name>
    <dbReference type="NCBI Taxonomy" id="50990"/>
    <lineage>
        <taxon>Eukaryota</taxon>
        <taxon>Fungi</taxon>
        <taxon>Dikarya</taxon>
        <taxon>Basidiomycota</taxon>
        <taxon>Agaricomycotina</taxon>
        <taxon>Agaricomycetes</taxon>
        <taxon>Hymenochaetales</taxon>
        <taxon>Rickenellaceae</taxon>
        <taxon>Rickenella</taxon>
    </lineage>
</organism>